<dbReference type="CDD" id="cd09276">
    <property type="entry name" value="Rnase_HI_RT_non_LTR"/>
    <property type="match status" value="1"/>
</dbReference>
<dbReference type="Gene3D" id="3.30.420.10">
    <property type="entry name" value="Ribonuclease H-like superfamily/Ribonuclease H"/>
    <property type="match status" value="1"/>
</dbReference>
<dbReference type="Pfam" id="PF00075">
    <property type="entry name" value="RNase_H"/>
    <property type="match status" value="1"/>
</dbReference>
<feature type="region of interest" description="Disordered" evidence="1">
    <location>
        <begin position="131"/>
        <end position="152"/>
    </location>
</feature>
<evidence type="ECO:0000256" key="1">
    <source>
        <dbReference type="SAM" id="MobiDB-lite"/>
    </source>
</evidence>
<dbReference type="EMBL" id="ML978247">
    <property type="protein sequence ID" value="KAF2026241.1"/>
    <property type="molecule type" value="Genomic_DNA"/>
</dbReference>
<gene>
    <name evidence="3" type="ORF">EK21DRAFT_74610</name>
</gene>
<dbReference type="InterPro" id="IPR002156">
    <property type="entry name" value="RNaseH_domain"/>
</dbReference>
<dbReference type="GO" id="GO:0003676">
    <property type="term" value="F:nucleic acid binding"/>
    <property type="evidence" value="ECO:0007669"/>
    <property type="project" value="InterPro"/>
</dbReference>
<dbReference type="GO" id="GO:0004523">
    <property type="term" value="F:RNA-DNA hybrid ribonuclease activity"/>
    <property type="evidence" value="ECO:0007669"/>
    <property type="project" value="InterPro"/>
</dbReference>
<evidence type="ECO:0000259" key="2">
    <source>
        <dbReference type="PROSITE" id="PS50879"/>
    </source>
</evidence>
<reference evidence="3" key="1">
    <citation type="journal article" date="2020" name="Stud. Mycol.">
        <title>101 Dothideomycetes genomes: a test case for predicting lifestyles and emergence of pathogens.</title>
        <authorList>
            <person name="Haridas S."/>
            <person name="Albert R."/>
            <person name="Binder M."/>
            <person name="Bloem J."/>
            <person name="Labutti K."/>
            <person name="Salamov A."/>
            <person name="Andreopoulos B."/>
            <person name="Baker S."/>
            <person name="Barry K."/>
            <person name="Bills G."/>
            <person name="Bluhm B."/>
            <person name="Cannon C."/>
            <person name="Castanera R."/>
            <person name="Culley D."/>
            <person name="Daum C."/>
            <person name="Ezra D."/>
            <person name="Gonzalez J."/>
            <person name="Henrissat B."/>
            <person name="Kuo A."/>
            <person name="Liang C."/>
            <person name="Lipzen A."/>
            <person name="Lutzoni F."/>
            <person name="Magnuson J."/>
            <person name="Mondo S."/>
            <person name="Nolan M."/>
            <person name="Ohm R."/>
            <person name="Pangilinan J."/>
            <person name="Park H.-J."/>
            <person name="Ramirez L."/>
            <person name="Alfaro M."/>
            <person name="Sun H."/>
            <person name="Tritt A."/>
            <person name="Yoshinaga Y."/>
            <person name="Zwiers L.-H."/>
            <person name="Turgeon B."/>
            <person name="Goodwin S."/>
            <person name="Spatafora J."/>
            <person name="Crous P."/>
            <person name="Grigoriev I."/>
        </authorList>
    </citation>
    <scope>NUCLEOTIDE SEQUENCE</scope>
    <source>
        <strain evidence="3">CBS 110217</strain>
    </source>
</reference>
<protein>
    <recommendedName>
        <fullName evidence="2">RNase H type-1 domain-containing protein</fullName>
    </recommendedName>
</protein>
<evidence type="ECO:0000313" key="3">
    <source>
        <dbReference type="EMBL" id="KAF2026241.1"/>
    </source>
</evidence>
<evidence type="ECO:0000313" key="4">
    <source>
        <dbReference type="Proteomes" id="UP000799777"/>
    </source>
</evidence>
<dbReference type="Proteomes" id="UP000799777">
    <property type="component" value="Unassembled WGS sequence"/>
</dbReference>
<dbReference type="OrthoDB" id="4729724at2759"/>
<keyword evidence="4" id="KW-1185">Reference proteome</keyword>
<feature type="domain" description="RNase H type-1" evidence="2">
    <location>
        <begin position="1"/>
        <end position="144"/>
    </location>
</feature>
<feature type="non-terminal residue" evidence="3">
    <location>
        <position position="1"/>
    </location>
</feature>
<proteinExistence type="predicted"/>
<organism evidence="3 4">
    <name type="scientific">Setomelanomma holmii</name>
    <dbReference type="NCBI Taxonomy" id="210430"/>
    <lineage>
        <taxon>Eukaryota</taxon>
        <taxon>Fungi</taxon>
        <taxon>Dikarya</taxon>
        <taxon>Ascomycota</taxon>
        <taxon>Pezizomycotina</taxon>
        <taxon>Dothideomycetes</taxon>
        <taxon>Pleosporomycetidae</taxon>
        <taxon>Pleosporales</taxon>
        <taxon>Pleosporineae</taxon>
        <taxon>Phaeosphaeriaceae</taxon>
        <taxon>Setomelanomma</taxon>
    </lineage>
</organism>
<name>A0A9P4H3Z2_9PLEO</name>
<dbReference type="SUPFAM" id="SSF53098">
    <property type="entry name" value="Ribonuclease H-like"/>
    <property type="match status" value="1"/>
</dbReference>
<comment type="caution">
    <text evidence="3">The sequence shown here is derived from an EMBL/GenBank/DDBJ whole genome shotgun (WGS) entry which is preliminary data.</text>
</comment>
<accession>A0A9P4H3Z2</accession>
<dbReference type="PROSITE" id="PS50879">
    <property type="entry name" value="RNASE_H_1"/>
    <property type="match status" value="1"/>
</dbReference>
<dbReference type="AlphaFoldDB" id="A0A9P4H3Z2"/>
<dbReference type="InterPro" id="IPR012337">
    <property type="entry name" value="RNaseH-like_sf"/>
</dbReference>
<sequence>VYWVDGSYIGGNAGFSAAAVVWRDGEILCTATYKLGQHTGNSEDAEVYAIAAALRRAKREIENGNNLRLVRIYSDSLSSLKGLKNGTLHTLGPLIARRTVLQAIHERTAWLTNNGARVELIWVKGHAASEGNKAADQTATRATSKQDKPPIGQLLTHEHVPKAFKDLGQDWADEWLWRANQKSMNKTHMPSAEEKN</sequence>
<dbReference type="InterPro" id="IPR036397">
    <property type="entry name" value="RNaseH_sf"/>
</dbReference>